<name>A0ABR7KEH5_9FIRM</name>
<gene>
    <name evidence="1" type="ORF">H8909_13195</name>
</gene>
<comment type="caution">
    <text evidence="1">The sequence shown here is derived from an EMBL/GenBank/DDBJ whole genome shotgun (WGS) entry which is preliminary data.</text>
</comment>
<evidence type="ECO:0000313" key="1">
    <source>
        <dbReference type="EMBL" id="MBC6011136.1"/>
    </source>
</evidence>
<evidence type="ECO:0000313" key="2">
    <source>
        <dbReference type="Proteomes" id="UP000603474"/>
    </source>
</evidence>
<proteinExistence type="predicted"/>
<keyword evidence="2" id="KW-1185">Reference proteome</keyword>
<protein>
    <submittedName>
        <fullName evidence="1">Uncharacterized protein</fullName>
    </submittedName>
</protein>
<sequence>MSNNGHHLKIAYDIVSPEESKAFFNEDYYQQQSVNQKWNGFTYLSIPYQVGSLHPSVSEQRFKEFIDALRDSNPEYVYDRKLTTMHGLLLGAYIKNQPYKRDNGSECNIVTITKFCSLDEYELERCNYVLPFLAEDNKVIDDTDEFNLKGGGYEEFKCLSTLRIIIDTREKPGKKADHRYSQFCCPYMKSGLLVAKVNIKM</sequence>
<dbReference type="EMBL" id="JACRWG010000148">
    <property type="protein sequence ID" value="MBC6011136.1"/>
    <property type="molecule type" value="Genomic_DNA"/>
</dbReference>
<dbReference type="Proteomes" id="UP000603474">
    <property type="component" value="Unassembled WGS sequence"/>
</dbReference>
<organism evidence="1 2">
    <name type="scientific">Catenibacterium faecis</name>
    <dbReference type="NCBI Taxonomy" id="2764323"/>
    <lineage>
        <taxon>Bacteria</taxon>
        <taxon>Bacillati</taxon>
        <taxon>Bacillota</taxon>
        <taxon>Erysipelotrichia</taxon>
        <taxon>Erysipelotrichales</taxon>
        <taxon>Coprobacillaceae</taxon>
        <taxon>Catenibacterium</taxon>
    </lineage>
</organism>
<accession>A0ABR7KEH5</accession>
<dbReference type="RefSeq" id="WP_187013152.1">
    <property type="nucleotide sequence ID" value="NZ_JACRWG010000148.1"/>
</dbReference>
<reference evidence="1 2" key="1">
    <citation type="submission" date="2020-08" db="EMBL/GenBank/DDBJ databases">
        <authorList>
            <person name="Liu C."/>
            <person name="Sun Q."/>
        </authorList>
    </citation>
    <scope>NUCLEOTIDE SEQUENCE [LARGE SCALE GENOMIC DNA]</scope>
    <source>
        <strain evidence="1 2">NSJ-22</strain>
    </source>
</reference>